<dbReference type="Pfam" id="PF11130">
    <property type="entry name" value="TraC_F_IV"/>
    <property type="match status" value="1"/>
</dbReference>
<dbReference type="AlphaFoldDB" id="A0A2A4TBM2"/>
<evidence type="ECO:0000313" key="3">
    <source>
        <dbReference type="Proteomes" id="UP000218113"/>
    </source>
</evidence>
<dbReference type="Pfam" id="PF19044">
    <property type="entry name" value="P-loop_TraG"/>
    <property type="match status" value="2"/>
</dbReference>
<dbReference type="SMART" id="SM00052">
    <property type="entry name" value="EAL"/>
    <property type="match status" value="1"/>
</dbReference>
<comment type="caution">
    <text evidence="2">The sequence shown here is derived from an EMBL/GenBank/DDBJ whole genome shotgun (WGS) entry which is preliminary data.</text>
</comment>
<name>A0A2A4TBM2_9DELT</name>
<dbReference type="EMBL" id="NVSR01000001">
    <property type="protein sequence ID" value="PCI30923.1"/>
    <property type="molecule type" value="Genomic_DNA"/>
</dbReference>
<evidence type="ECO:0000259" key="1">
    <source>
        <dbReference type="PROSITE" id="PS50883"/>
    </source>
</evidence>
<dbReference type="InterPro" id="IPR035919">
    <property type="entry name" value="EAL_sf"/>
</dbReference>
<reference evidence="3" key="1">
    <citation type="submission" date="2017-08" db="EMBL/GenBank/DDBJ databases">
        <title>A dynamic microbial community with high functional redundancy inhabits the cold, oxic subseafloor aquifer.</title>
        <authorList>
            <person name="Tully B.J."/>
            <person name="Wheat C.G."/>
            <person name="Glazer B.T."/>
            <person name="Huber J.A."/>
        </authorList>
    </citation>
    <scope>NUCLEOTIDE SEQUENCE [LARGE SCALE GENOMIC DNA]</scope>
</reference>
<protein>
    <recommendedName>
        <fullName evidence="1">EAL domain-containing protein</fullName>
    </recommendedName>
</protein>
<dbReference type="InterPro" id="IPR025955">
    <property type="entry name" value="TraC/Conjuga_ATPase"/>
</dbReference>
<dbReference type="SUPFAM" id="SSF52540">
    <property type="entry name" value="P-loop containing nucleoside triphosphate hydrolases"/>
    <property type="match status" value="1"/>
</dbReference>
<feature type="domain" description="EAL" evidence="1">
    <location>
        <begin position="924"/>
        <end position="1175"/>
    </location>
</feature>
<evidence type="ECO:0000313" key="2">
    <source>
        <dbReference type="EMBL" id="PCI30923.1"/>
    </source>
</evidence>
<dbReference type="Pfam" id="PF00563">
    <property type="entry name" value="EAL"/>
    <property type="match status" value="1"/>
</dbReference>
<proteinExistence type="predicted"/>
<dbReference type="PANTHER" id="PTHR33121:SF79">
    <property type="entry name" value="CYCLIC DI-GMP PHOSPHODIESTERASE PDED-RELATED"/>
    <property type="match status" value="1"/>
</dbReference>
<dbReference type="Gene3D" id="3.20.20.450">
    <property type="entry name" value="EAL domain"/>
    <property type="match status" value="1"/>
</dbReference>
<dbReference type="Proteomes" id="UP000218113">
    <property type="component" value="Unassembled WGS sequence"/>
</dbReference>
<dbReference type="Gene3D" id="3.40.50.300">
    <property type="entry name" value="P-loop containing nucleotide triphosphate hydrolases"/>
    <property type="match status" value="1"/>
</dbReference>
<sequence>MKAKNMKNSKKKKKGFNRLFGALLKFMMPPELSVSAEGLDQQQLKAMTQKSSLRDLLLYRYFEKKEKIGGKDFNGGLYTMADGRKGFIFRISPPPYMTTETERVIQALISAVDYDDTVMHIITHASRNINSIVKDYKELHHCKVNVKKPEVLQAMVNERANALMKWRKESMSTISDFRLRTFNNIISFSFPEDLSEQVIINQCNSFIGVLTDFKPQCFSPDELLSMTKELFHPDKEDWDTHVDVHRKMNAQIATGAVIRAKADESHFRIGESCYAKTLTTDLFPEELQPMDFQSAFMDPFGRDLQTAIPGSFICSLGIVFKDTKKQKKMVLNKMRWNIGQLNALPRELHEKYPPIKNKYQEATQIVHNVENLGEIPLDAMWSLTIFEDSLESLDALSARIIKKFEDIDGVWQLKEENSSKIAYQSFLYSLPLQHLEVMMKHLKRHDILFRSNNSQIAPLLTDIRGFGRPYMLYTGRAGQIQAIDPLSQNANYNFMVLGPMGSGKSVFTNDMATQLLQCGFKLFGMDIGRSYLPNNDSIGGQYIEFTKENNLCFNFFTNIQTQKVKIYNRELGIEEENTIIHEDELSTIIPLIGLMMGTNLSSAAGKDINTVDNDLDRKILSIMIEEAVQLAFKQDQHSAGMETVYESFQSVLAGYLSKGANEIITKRIEQAIIALTDYGKQGGKYFKYFNGANNINFESDFFLLELEELQINKIELLPVIQLAMLHRIATEAFLDDQRPMFIFFDEARHAMADAVFVRALVDFATRFRKYKKFLSVITQSVDDFFVNDQAQKLFKTSSYQVFLKSNRASIMDASREGRLKLNEFEIEQMSNIRNHAPHYAEVCIRFDDKNIISCLKLTRLELYLYSTNPNDKDRRRFLRQEYGMSFLDTAYYMMIEDEGSLSHSQIVVSMKERMSNSGNEEKHKEMWAGRISRAISERTFIIYGLPLFYMEKNGTEKRVSSFEVLTRIKTEDGDIPAAHFISIAKEFGLYQKMIRAIMIQAFELFSENEYRFSLNLSMDDILNDKTLIMITEEAQNYGVADRLTLEIESRHLTDKELTKLIDVTKYIRAQNIYIAIDNVKEKNLDFSAVLAIKPDILKVDGSIIKNLDVEQNSRMFVNFVTNGMAAIGIKTSAVHVSDERTLKSCMDHNINYFQGYALMAPAPMLEILESMKNNNAITEGYIKDTVEKEEAYA</sequence>
<dbReference type="PROSITE" id="PS50883">
    <property type="entry name" value="EAL"/>
    <property type="match status" value="1"/>
</dbReference>
<gene>
    <name evidence="2" type="ORF">COB67_00265</name>
</gene>
<dbReference type="PANTHER" id="PTHR33121">
    <property type="entry name" value="CYCLIC DI-GMP PHOSPHODIESTERASE PDEF"/>
    <property type="match status" value="1"/>
</dbReference>
<dbReference type="GO" id="GO:0071111">
    <property type="term" value="F:cyclic-guanylate-specific phosphodiesterase activity"/>
    <property type="evidence" value="ECO:0007669"/>
    <property type="project" value="InterPro"/>
</dbReference>
<dbReference type="SUPFAM" id="SSF141868">
    <property type="entry name" value="EAL domain-like"/>
    <property type="match status" value="1"/>
</dbReference>
<dbReference type="InterPro" id="IPR027417">
    <property type="entry name" value="P-loop_NTPase"/>
</dbReference>
<organism evidence="2 3">
    <name type="scientific">SAR324 cluster bacterium</name>
    <dbReference type="NCBI Taxonomy" id="2024889"/>
    <lineage>
        <taxon>Bacteria</taxon>
        <taxon>Deltaproteobacteria</taxon>
        <taxon>SAR324 cluster</taxon>
    </lineage>
</organism>
<dbReference type="InterPro" id="IPR001633">
    <property type="entry name" value="EAL_dom"/>
</dbReference>
<dbReference type="InterPro" id="IPR050706">
    <property type="entry name" value="Cyclic-di-GMP_PDE-like"/>
</dbReference>
<accession>A0A2A4TBM2</accession>
<dbReference type="InterPro" id="IPR043964">
    <property type="entry name" value="P-loop_TraG"/>
</dbReference>
<dbReference type="Gene3D" id="1.10.8.730">
    <property type="match status" value="1"/>
</dbReference>